<dbReference type="Pfam" id="PF07714">
    <property type="entry name" value="PK_Tyr_Ser-Thr"/>
    <property type="match status" value="1"/>
</dbReference>
<dbReference type="GO" id="GO:0005737">
    <property type="term" value="C:cytoplasm"/>
    <property type="evidence" value="ECO:0007669"/>
    <property type="project" value="TreeGrafter"/>
</dbReference>
<evidence type="ECO:0000259" key="4">
    <source>
        <dbReference type="PROSITE" id="PS50011"/>
    </source>
</evidence>
<dbReference type="Gene3D" id="1.10.510.10">
    <property type="entry name" value="Transferase(Phosphotransferase) domain 1"/>
    <property type="match status" value="1"/>
</dbReference>
<evidence type="ECO:0000313" key="5">
    <source>
        <dbReference type="EMBL" id="KAI0288786.1"/>
    </source>
</evidence>
<feature type="region of interest" description="Disordered" evidence="3">
    <location>
        <begin position="331"/>
        <end position="351"/>
    </location>
</feature>
<gene>
    <name evidence="5" type="ORF">B0F90DRAFT_1672730</name>
</gene>
<feature type="region of interest" description="Disordered" evidence="3">
    <location>
        <begin position="1"/>
        <end position="73"/>
    </location>
</feature>
<sequence length="460" mass="53101">MEEVRAMGARSENSRRENHATEWEDQLPSHSELLNSEPQNRVEAPACEGRGRSSQFQKREGASSLGSLAQQNMRLPPPPVIRIVFLPSGMRLLGTHSRLLQPYTTGNDNTYSEPRNRQPGTLVMTERWWGDRYDEIEITDTDFVLDTTLDGNPLGSKDGQPTILRAAMDAIRIRDGLPVMLKKVLPEEGPHELAINQLFSTSEMERQPHNHCAPLLDVIELERSGSQRLMVFPLLRPFDEPPIQTVGEFVAFFTQLCQGLQFMHQRNVAHRDCTANNIMFDASEMYPNGFHPVKIDRNRNFKGRAKAYTRTKRPPRYYFIDFGLSRRYPSRDVTDDPLRGGDRSAPEHQSGRRCNPFHTDIYYIGNFVRQEFVNKYHGFEFMEKLVNWMTHPDPEKRPRIEDVLWSFARIRASLRPGKLRSAIISTQEPRLFGAIRKARQSIRTLQYITSRYPAIPESYT</sequence>
<keyword evidence="5" id="KW-0418">Kinase</keyword>
<accession>A0AAD4QIJ1</accession>
<evidence type="ECO:0000256" key="2">
    <source>
        <dbReference type="ARBA" id="ARBA00022840"/>
    </source>
</evidence>
<keyword evidence="2" id="KW-0067">ATP-binding</keyword>
<dbReference type="InterPro" id="IPR001245">
    <property type="entry name" value="Ser-Thr/Tyr_kinase_cat_dom"/>
</dbReference>
<evidence type="ECO:0000313" key="6">
    <source>
        <dbReference type="Proteomes" id="UP001203297"/>
    </source>
</evidence>
<feature type="compositionally biased region" description="Basic and acidic residues" evidence="3">
    <location>
        <begin position="331"/>
        <end position="350"/>
    </location>
</feature>
<reference evidence="5" key="1">
    <citation type="journal article" date="2022" name="New Phytol.">
        <title>Evolutionary transition to the ectomycorrhizal habit in the genomes of a hyperdiverse lineage of mushroom-forming fungi.</title>
        <authorList>
            <person name="Looney B."/>
            <person name="Miyauchi S."/>
            <person name="Morin E."/>
            <person name="Drula E."/>
            <person name="Courty P.E."/>
            <person name="Kohler A."/>
            <person name="Kuo A."/>
            <person name="LaButti K."/>
            <person name="Pangilinan J."/>
            <person name="Lipzen A."/>
            <person name="Riley R."/>
            <person name="Andreopoulos W."/>
            <person name="He G."/>
            <person name="Johnson J."/>
            <person name="Nolan M."/>
            <person name="Tritt A."/>
            <person name="Barry K.W."/>
            <person name="Grigoriev I.V."/>
            <person name="Nagy L.G."/>
            <person name="Hibbett D."/>
            <person name="Henrissat B."/>
            <person name="Matheny P.B."/>
            <person name="Labbe J."/>
            <person name="Martin F.M."/>
        </authorList>
    </citation>
    <scope>NUCLEOTIDE SEQUENCE</scope>
    <source>
        <strain evidence="5">BPL690</strain>
    </source>
</reference>
<feature type="compositionally biased region" description="Basic and acidic residues" evidence="3">
    <location>
        <begin position="12"/>
        <end position="22"/>
    </location>
</feature>
<comment type="caution">
    <text evidence="5">The sequence shown here is derived from an EMBL/GenBank/DDBJ whole genome shotgun (WGS) entry which is preliminary data.</text>
</comment>
<dbReference type="InterPro" id="IPR000719">
    <property type="entry name" value="Prot_kinase_dom"/>
</dbReference>
<evidence type="ECO:0000256" key="1">
    <source>
        <dbReference type="ARBA" id="ARBA00022741"/>
    </source>
</evidence>
<evidence type="ECO:0000256" key="3">
    <source>
        <dbReference type="SAM" id="MobiDB-lite"/>
    </source>
</evidence>
<dbReference type="InterPro" id="IPR011009">
    <property type="entry name" value="Kinase-like_dom_sf"/>
</dbReference>
<keyword evidence="1" id="KW-0547">Nucleotide-binding</keyword>
<keyword evidence="6" id="KW-1185">Reference proteome</keyword>
<dbReference type="PANTHER" id="PTHR24346">
    <property type="entry name" value="MAP/MICROTUBULE AFFINITY-REGULATING KINASE"/>
    <property type="match status" value="1"/>
</dbReference>
<proteinExistence type="predicted"/>
<feature type="domain" description="Protein kinase" evidence="4">
    <location>
        <begin position="143"/>
        <end position="431"/>
    </location>
</feature>
<protein>
    <submittedName>
        <fullName evidence="5">Kinase-like domain-containing protein</fullName>
    </submittedName>
</protein>
<keyword evidence="5" id="KW-0808">Transferase</keyword>
<dbReference type="EMBL" id="WTXG01000413">
    <property type="protein sequence ID" value="KAI0288786.1"/>
    <property type="molecule type" value="Genomic_DNA"/>
</dbReference>
<feature type="compositionally biased region" description="Polar residues" evidence="3">
    <location>
        <begin position="64"/>
        <end position="73"/>
    </location>
</feature>
<dbReference type="SUPFAM" id="SSF56112">
    <property type="entry name" value="Protein kinase-like (PK-like)"/>
    <property type="match status" value="1"/>
</dbReference>
<dbReference type="GO" id="GO:0035556">
    <property type="term" value="P:intracellular signal transduction"/>
    <property type="evidence" value="ECO:0007669"/>
    <property type="project" value="TreeGrafter"/>
</dbReference>
<dbReference type="GO" id="GO:0004674">
    <property type="term" value="F:protein serine/threonine kinase activity"/>
    <property type="evidence" value="ECO:0007669"/>
    <property type="project" value="TreeGrafter"/>
</dbReference>
<dbReference type="AlphaFoldDB" id="A0AAD4QIJ1"/>
<organism evidence="5 6">
    <name type="scientific">Multifurca ochricompacta</name>
    <dbReference type="NCBI Taxonomy" id="376703"/>
    <lineage>
        <taxon>Eukaryota</taxon>
        <taxon>Fungi</taxon>
        <taxon>Dikarya</taxon>
        <taxon>Basidiomycota</taxon>
        <taxon>Agaricomycotina</taxon>
        <taxon>Agaricomycetes</taxon>
        <taxon>Russulales</taxon>
        <taxon>Russulaceae</taxon>
        <taxon>Multifurca</taxon>
    </lineage>
</organism>
<name>A0AAD4QIJ1_9AGAM</name>
<dbReference type="PROSITE" id="PS50011">
    <property type="entry name" value="PROTEIN_KINASE_DOM"/>
    <property type="match status" value="1"/>
</dbReference>
<dbReference type="PANTHER" id="PTHR24346:SF30">
    <property type="entry name" value="MATERNAL EMBRYONIC LEUCINE ZIPPER KINASE"/>
    <property type="match status" value="1"/>
</dbReference>
<dbReference type="SMART" id="SM00220">
    <property type="entry name" value="S_TKc"/>
    <property type="match status" value="1"/>
</dbReference>
<dbReference type="Proteomes" id="UP001203297">
    <property type="component" value="Unassembled WGS sequence"/>
</dbReference>
<feature type="compositionally biased region" description="Polar residues" evidence="3">
    <location>
        <begin position="28"/>
        <end position="39"/>
    </location>
</feature>
<dbReference type="GO" id="GO:0005524">
    <property type="term" value="F:ATP binding"/>
    <property type="evidence" value="ECO:0007669"/>
    <property type="project" value="UniProtKB-KW"/>
</dbReference>